<feature type="region of interest" description="Disordered" evidence="1">
    <location>
        <begin position="154"/>
        <end position="187"/>
    </location>
</feature>
<dbReference type="SUPFAM" id="SSF56752">
    <property type="entry name" value="D-aminoacid aminotransferase-like PLP-dependent enzymes"/>
    <property type="match status" value="1"/>
</dbReference>
<dbReference type="AlphaFoldDB" id="A0A7S0SLN3"/>
<gene>
    <name evidence="2" type="ORF">MANT1106_LOCUS11970</name>
</gene>
<dbReference type="EMBL" id="HBFC01019942">
    <property type="protein sequence ID" value="CAD8709287.1"/>
    <property type="molecule type" value="Transcribed_RNA"/>
</dbReference>
<dbReference type="InterPro" id="IPR043132">
    <property type="entry name" value="BCAT-like_C"/>
</dbReference>
<dbReference type="InterPro" id="IPR001544">
    <property type="entry name" value="Aminotrans_IV"/>
</dbReference>
<feature type="region of interest" description="Disordered" evidence="1">
    <location>
        <begin position="69"/>
        <end position="97"/>
    </location>
</feature>
<feature type="compositionally biased region" description="Low complexity" evidence="1">
    <location>
        <begin position="83"/>
        <end position="95"/>
    </location>
</feature>
<dbReference type="InterPro" id="IPR036038">
    <property type="entry name" value="Aminotransferase-like"/>
</dbReference>
<proteinExistence type="predicted"/>
<protein>
    <submittedName>
        <fullName evidence="2">Uncharacterized protein</fullName>
    </submittedName>
</protein>
<dbReference type="Gene3D" id="3.20.10.10">
    <property type="entry name" value="D-amino Acid Aminotransferase, subunit A, domain 2"/>
    <property type="match status" value="1"/>
</dbReference>
<accession>A0A7S0SLN3</accession>
<feature type="region of interest" description="Disordered" evidence="1">
    <location>
        <begin position="410"/>
        <end position="453"/>
    </location>
</feature>
<reference evidence="2" key="1">
    <citation type="submission" date="2021-01" db="EMBL/GenBank/DDBJ databases">
        <authorList>
            <person name="Corre E."/>
            <person name="Pelletier E."/>
            <person name="Niang G."/>
            <person name="Scheremetjew M."/>
            <person name="Finn R."/>
            <person name="Kale V."/>
            <person name="Holt S."/>
            <person name="Cochrane G."/>
            <person name="Meng A."/>
            <person name="Brown T."/>
            <person name="Cohen L."/>
        </authorList>
    </citation>
    <scope>NUCLEOTIDE SEQUENCE</scope>
    <source>
        <strain evidence="2">SL-175</strain>
    </source>
</reference>
<evidence type="ECO:0000313" key="2">
    <source>
        <dbReference type="EMBL" id="CAD8709287.1"/>
    </source>
</evidence>
<dbReference type="PANTHER" id="PTHR47703:SF2">
    <property type="entry name" value="D-AMINOACID AMINOTRANSFERASE-LIKE PLP-DEPENDENT ENZYMES SUPERFAMILY PROTEIN"/>
    <property type="match status" value="1"/>
</dbReference>
<dbReference type="GO" id="GO:0003824">
    <property type="term" value="F:catalytic activity"/>
    <property type="evidence" value="ECO:0007669"/>
    <property type="project" value="InterPro"/>
</dbReference>
<feature type="compositionally biased region" description="Basic and acidic residues" evidence="1">
    <location>
        <begin position="434"/>
        <end position="449"/>
    </location>
</feature>
<organism evidence="2">
    <name type="scientific">Mantoniella antarctica</name>
    <dbReference type="NCBI Taxonomy" id="81844"/>
    <lineage>
        <taxon>Eukaryota</taxon>
        <taxon>Viridiplantae</taxon>
        <taxon>Chlorophyta</taxon>
        <taxon>Mamiellophyceae</taxon>
        <taxon>Mamiellales</taxon>
        <taxon>Mamiellaceae</taxon>
        <taxon>Mantoniella</taxon>
    </lineage>
</organism>
<evidence type="ECO:0000256" key="1">
    <source>
        <dbReference type="SAM" id="MobiDB-lite"/>
    </source>
</evidence>
<dbReference type="PANTHER" id="PTHR47703">
    <property type="entry name" value="D-AMINOACID AMINOTRANSFERASE-LIKE PLP-DEPENDENT ENZYMES SUPERFAMILY PROTEIN"/>
    <property type="match status" value="1"/>
</dbReference>
<dbReference type="Pfam" id="PF01063">
    <property type="entry name" value="Aminotran_4"/>
    <property type="match status" value="1"/>
</dbReference>
<feature type="compositionally biased region" description="Gly residues" evidence="1">
    <location>
        <begin position="417"/>
        <end position="433"/>
    </location>
</feature>
<sequence>MSRALPPLAAAAAATGARYVATRGGRLVPRPSPGILPRCWAPSLASLIDIAGTDPFASASFAGRLPSSSSIASLSPGPPRCRSLSSASSSTPPALEGTCVVRSDGSIEVVTGTSDEWLTTMPRGAYINARTFHRNAVFQFAFHMEKLAKSITLMREQEEEEGEAETAPQGRRRPHHGSLTPPPTRADVESVVKPLMTSALSLYYDAFPDYCGEVKLCVHVAWGANPTDRALPPMPPAVLAAHDLAATCFVAPLAPPPPRPLVTILDGAGRDNAAAKDSSWAAARLKLKEDKPAEVHEMLLVDPTTGDVLEGASSNVFAVVGGEVYTAEEGVLHGSVRDTVLAACRDNGVTVHLRPAPGGARGVVEGWEGALISSTSRLAMPVDAVLVPRTAIANAPGSVGAVVLDSPSAAASTSRQGGRGSGESGSCRDGGGGGEDRDTGSAGRGERVRVQLSAGPDSLAGKIAMWVEAKVGAASVKLL</sequence>
<name>A0A7S0SLN3_9CHLO</name>